<name>A0A5J5B211_9ASTE</name>
<dbReference type="Proteomes" id="UP000325577">
    <property type="component" value="Linkage Group LG17"/>
</dbReference>
<gene>
    <name evidence="2" type="ORF">F0562_030853</name>
</gene>
<accession>A0A5J5B211</accession>
<sequence length="282" mass="30313">MLGLLKTTPSQGKESVPPTGGVAKDTEGVNFPRPAVVINVGEFHELIQSAPLFKRKSVLDAAFLSSRVFFSPGKATTESPLSISSDDSPNITSVKGILGGFYHTSSGKRRLKKKRAGKSFVAEGVQLTSSTKRVKISSSFHESSRKQRDYPVKFKYKLRENHVCVRDDGQASEREAVLIEVVLIGDTQEVATTQSVSIVEAALGKAEGDVVFDNSVLSEPAVPVNVTTLSTCADDVEENMGRVSHVVLPAFKGVTNVHNDSPILPLIDLDSDEDSSPTTVET</sequence>
<protein>
    <submittedName>
        <fullName evidence="2">Uncharacterized protein</fullName>
    </submittedName>
</protein>
<dbReference type="EMBL" id="CM018040">
    <property type="protein sequence ID" value="KAA8535827.1"/>
    <property type="molecule type" value="Genomic_DNA"/>
</dbReference>
<keyword evidence="3" id="KW-1185">Reference proteome</keyword>
<evidence type="ECO:0000256" key="1">
    <source>
        <dbReference type="SAM" id="MobiDB-lite"/>
    </source>
</evidence>
<evidence type="ECO:0000313" key="3">
    <source>
        <dbReference type="Proteomes" id="UP000325577"/>
    </source>
</evidence>
<organism evidence="2 3">
    <name type="scientific">Nyssa sinensis</name>
    <dbReference type="NCBI Taxonomy" id="561372"/>
    <lineage>
        <taxon>Eukaryota</taxon>
        <taxon>Viridiplantae</taxon>
        <taxon>Streptophyta</taxon>
        <taxon>Embryophyta</taxon>
        <taxon>Tracheophyta</taxon>
        <taxon>Spermatophyta</taxon>
        <taxon>Magnoliopsida</taxon>
        <taxon>eudicotyledons</taxon>
        <taxon>Gunneridae</taxon>
        <taxon>Pentapetalae</taxon>
        <taxon>asterids</taxon>
        <taxon>Cornales</taxon>
        <taxon>Nyssaceae</taxon>
        <taxon>Nyssa</taxon>
    </lineage>
</organism>
<proteinExistence type="predicted"/>
<reference evidence="2 3" key="1">
    <citation type="submission" date="2019-09" db="EMBL/GenBank/DDBJ databases">
        <title>A chromosome-level genome assembly of the Chinese tupelo Nyssa sinensis.</title>
        <authorList>
            <person name="Yang X."/>
            <person name="Kang M."/>
            <person name="Yang Y."/>
            <person name="Xiong H."/>
            <person name="Wang M."/>
            <person name="Zhang Z."/>
            <person name="Wang Z."/>
            <person name="Wu H."/>
            <person name="Ma T."/>
            <person name="Liu J."/>
            <person name="Xi Z."/>
        </authorList>
    </citation>
    <scope>NUCLEOTIDE SEQUENCE [LARGE SCALE GENOMIC DNA]</scope>
    <source>
        <strain evidence="2">J267</strain>
        <tissue evidence="2">Leaf</tissue>
    </source>
</reference>
<feature type="region of interest" description="Disordered" evidence="1">
    <location>
        <begin position="1"/>
        <end position="27"/>
    </location>
</feature>
<dbReference type="AlphaFoldDB" id="A0A5J5B211"/>
<evidence type="ECO:0000313" key="2">
    <source>
        <dbReference type="EMBL" id="KAA8535827.1"/>
    </source>
</evidence>